<name>A0A2S2DDJ2_9BURK</name>
<sequence>MPTIYRGSITQDQKDLFELSLNYLDKSINMRPVKDKLMTEFLILQVHNGDTFYDNNAGILYWNPWRAHKVITEDGSIGVTSPAMALST</sequence>
<accession>A0A2S2DDJ2</accession>
<gene>
    <name evidence="1" type="ORF">DIR46_02425</name>
</gene>
<protein>
    <submittedName>
        <fullName evidence="1">Uncharacterized protein</fullName>
    </submittedName>
</protein>
<evidence type="ECO:0000313" key="2">
    <source>
        <dbReference type="Proteomes" id="UP000245820"/>
    </source>
</evidence>
<dbReference type="Proteomes" id="UP000245820">
    <property type="component" value="Chromosome"/>
</dbReference>
<dbReference type="RefSeq" id="WP_109343824.1">
    <property type="nucleotide sequence ID" value="NZ_CP029343.1"/>
</dbReference>
<organism evidence="1 2">
    <name type="scientific">Massilia oculi</name>
    <dbReference type="NCBI Taxonomy" id="945844"/>
    <lineage>
        <taxon>Bacteria</taxon>
        <taxon>Pseudomonadati</taxon>
        <taxon>Pseudomonadota</taxon>
        <taxon>Betaproteobacteria</taxon>
        <taxon>Burkholderiales</taxon>
        <taxon>Oxalobacteraceae</taxon>
        <taxon>Telluria group</taxon>
        <taxon>Massilia</taxon>
    </lineage>
</organism>
<keyword evidence="2" id="KW-1185">Reference proteome</keyword>
<dbReference type="EMBL" id="CP029343">
    <property type="protein sequence ID" value="AWL03421.1"/>
    <property type="molecule type" value="Genomic_DNA"/>
</dbReference>
<reference evidence="1 2" key="1">
    <citation type="submission" date="2018-05" db="EMBL/GenBank/DDBJ databases">
        <title>Complete genome sequence of Massilia oculi sp. nov. CCUG 43427T (=DSM 26321T), the type strain of M. oculi, and comparison with genome sequences of other Massilia strains.</title>
        <authorList>
            <person name="Zhu B."/>
        </authorList>
    </citation>
    <scope>NUCLEOTIDE SEQUENCE [LARGE SCALE GENOMIC DNA]</scope>
    <source>
        <strain evidence="1 2">CCUG 43427</strain>
    </source>
</reference>
<proteinExistence type="predicted"/>
<evidence type="ECO:0000313" key="1">
    <source>
        <dbReference type="EMBL" id="AWL03421.1"/>
    </source>
</evidence>
<dbReference type="KEGG" id="mtim:DIR46_02425"/>
<dbReference type="AlphaFoldDB" id="A0A2S2DDJ2"/>